<evidence type="ECO:0000313" key="1">
    <source>
        <dbReference type="EMBL" id="CAV30783.1"/>
    </source>
</evidence>
<dbReference type="AlphaFoldDB" id="C4RAD8"/>
<protein>
    <submittedName>
        <fullName evidence="1">Uncharacterized protein</fullName>
    </submittedName>
</protein>
<name>C4RAD8_9PROT</name>
<reference evidence="1" key="1">
    <citation type="journal article" date="2009" name="Environ. Microbiol.">
        <title>Comparative analysis of magnetosome gene clusters in magnetotactic bacteria provides further evidence for horizontal gene transfer.</title>
        <authorList>
            <person name="Jogler C."/>
            <person name="Kube M."/>
            <person name="Schubbe S."/>
            <person name="Ullrich S."/>
            <person name="Teeling H."/>
            <person name="Bazylinski D.A."/>
            <person name="Reinhardt R."/>
            <person name="Schuler D."/>
        </authorList>
    </citation>
    <scope>NUCLEOTIDE SEQUENCE</scope>
    <source>
        <strain evidence="1">Type strain: MV-1</strain>
    </source>
</reference>
<proteinExistence type="predicted"/>
<accession>C4RAD8</accession>
<gene>
    <name evidence="1" type="ORF">mv1g00036</name>
</gene>
<dbReference type="EMBL" id="FP102531">
    <property type="protein sequence ID" value="CAV30783.1"/>
    <property type="molecule type" value="Genomic_DNA"/>
</dbReference>
<sequence>MHKKSCIIGPIFMYNCEFKFASCFLITWVGTYHMNVEQIIAGKTVAQINDMADKLERAADMKAAAAAKMKADAAAAAAKAKIAGAKAAQVKVAANAANANAMGATTVSKATVAKTATAGVATKSSTASMIGTCCSSKSWTLGLGLGLGPWGPVLLTAGGAAAGYYLYKNYLKGYIANRMDAPSI</sequence>
<organism evidence="1">
    <name type="scientific">Magnetovibrio blakemorei</name>
    <dbReference type="NCBI Taxonomy" id="28181"/>
    <lineage>
        <taxon>Bacteria</taxon>
        <taxon>Pseudomonadati</taxon>
        <taxon>Pseudomonadota</taxon>
        <taxon>Alphaproteobacteria</taxon>
        <taxon>Rhodospirillales</taxon>
        <taxon>Magnetovibrionaceae</taxon>
        <taxon>Magnetovibrio</taxon>
    </lineage>
</organism>